<gene>
    <name evidence="2" type="ORF">GII36_00170</name>
</gene>
<evidence type="ECO:0000313" key="2">
    <source>
        <dbReference type="EMBL" id="QHN42278.1"/>
    </source>
</evidence>
<protein>
    <submittedName>
        <fullName evidence="2">Uncharacterized protein</fullName>
    </submittedName>
</protein>
<evidence type="ECO:0000313" key="3">
    <source>
        <dbReference type="Proteomes" id="UP001059824"/>
    </source>
</evidence>
<organism evidence="2 3">
    <name type="scientific">Candidatus Mycosynbacter amalyticus</name>
    <dbReference type="NCBI Taxonomy" id="2665156"/>
    <lineage>
        <taxon>Bacteria</taxon>
        <taxon>Candidatus Saccharimonadota</taxon>
        <taxon>Candidatus Saccharimonadota incertae sedis</taxon>
        <taxon>Candidatus Mycosynbacter</taxon>
    </lineage>
</organism>
<dbReference type="Proteomes" id="UP001059824">
    <property type="component" value="Chromosome"/>
</dbReference>
<dbReference type="AlphaFoldDB" id="A0A857MJF7"/>
<dbReference type="RefSeq" id="WP_260763499.1">
    <property type="nucleotide sequence ID" value="NZ_CP045921.1"/>
</dbReference>
<keyword evidence="1" id="KW-1133">Transmembrane helix</keyword>
<keyword evidence="1" id="KW-0812">Transmembrane</keyword>
<evidence type="ECO:0000256" key="1">
    <source>
        <dbReference type="SAM" id="Phobius"/>
    </source>
</evidence>
<feature type="transmembrane region" description="Helical" evidence="1">
    <location>
        <begin position="6"/>
        <end position="25"/>
    </location>
</feature>
<sequence>MKKNTIGIIIGAVIVVGGGAAYLYYTNSGSNPSQTNTTNTTSQNQTPTVLPVKDNPIKNTSTQAGLTITNAQVENNTDPATGAAVNDRIQFTIQNSSSQPAQNLEAYYTMTDAKTKQSESYYQKLDGVTIEPGKSMTVFFDNGTGTGHYPDNKYSIYHTSQNAVDFSIEVSATGLKPATAQAQKGSGSGDTKD</sequence>
<keyword evidence="1" id="KW-0472">Membrane</keyword>
<reference evidence="2" key="1">
    <citation type="journal article" date="2021" name="Nat. Microbiol.">
        <title>Cocultivation of an ultrasmall environmental parasitic bacterium with lytic ability against bacteria associated with wastewater foams.</title>
        <authorList>
            <person name="Batinovic S."/>
            <person name="Rose J.J.A."/>
            <person name="Ratcliffe J."/>
            <person name="Seviour R.J."/>
            <person name="Petrovski S."/>
        </authorList>
    </citation>
    <scope>NUCLEOTIDE SEQUENCE</scope>
    <source>
        <strain evidence="2">JR1</strain>
    </source>
</reference>
<dbReference type="KEGG" id="mama:GII36_00170"/>
<dbReference type="EMBL" id="CP045921">
    <property type="protein sequence ID" value="QHN42278.1"/>
    <property type="molecule type" value="Genomic_DNA"/>
</dbReference>
<name>A0A857MJF7_9BACT</name>
<proteinExistence type="predicted"/>
<accession>A0A857MJF7</accession>
<keyword evidence="3" id="KW-1185">Reference proteome</keyword>